<evidence type="ECO:0000313" key="2">
    <source>
        <dbReference type="Proteomes" id="UP000663090"/>
    </source>
</evidence>
<reference evidence="1 2" key="1">
    <citation type="submission" date="2021-02" db="EMBL/GenBank/DDBJ databases">
        <title>De Novo genome assembly of isolated myxobacteria.</title>
        <authorList>
            <person name="Stevens D.C."/>
        </authorList>
    </citation>
    <scope>NUCLEOTIDE SEQUENCE [LARGE SCALE GENOMIC DNA]</scope>
    <source>
        <strain evidence="1 2">SCHIC003</strain>
    </source>
</reference>
<accession>A0ABX7NLE8</accession>
<dbReference type="Proteomes" id="UP000663090">
    <property type="component" value="Chromosome"/>
</dbReference>
<dbReference type="Pfam" id="PF07759">
    <property type="entry name" value="DUF1615"/>
    <property type="match status" value="1"/>
</dbReference>
<proteinExistence type="predicted"/>
<dbReference type="EMBL" id="CP071091">
    <property type="protein sequence ID" value="QSQ18367.1"/>
    <property type="molecule type" value="Genomic_DNA"/>
</dbReference>
<sequence length="418" mass="46704">MDGPGPAAGGTHPRWRGRGRVLWALLGLLTTCTPRGVSTPTPSVPPPPRLTQQQIAKLIPAHVKEREGWARDVLTALEAEEVFPSPMTVCSVLAVIEQESGFQADPAVPNLSRLVRKRLEDHADTLGPLGRKALSSVLTGKAPGQKRTFDSRLRAVRTERDLDRLFRDMLAYYEAEYPTTFATMNLASSLFSSRRLEDLNPVTTAGSMQVSVRYAVEKEGEDADPVQVRESMYTREGGVRFGTARLMGYEAAYPQPLFRFADYNAGLYASRNAALQAQVSQLTQVPLTLDGDLQLYDKNGVPRSEDSKSLAALLSFRRHHAPELSENQVRRDVKKEKREDFESTETFRAVKRAYANQTGESPAYAQLPQVTLQSPKLKGERTTAWFARSVDARFQKCQTRYRELTREPAKPPIVKNTR</sequence>
<dbReference type="InterPro" id="IPR011673">
    <property type="entry name" value="DUF1615"/>
</dbReference>
<gene>
    <name evidence="1" type="ORF">JY572_22670</name>
</gene>
<name>A0ABX7NLE8_9BACT</name>
<organism evidence="1 2">
    <name type="scientific">Myxococcus landrumensis</name>
    <dbReference type="NCBI Taxonomy" id="2813577"/>
    <lineage>
        <taxon>Bacteria</taxon>
        <taxon>Pseudomonadati</taxon>
        <taxon>Myxococcota</taxon>
        <taxon>Myxococcia</taxon>
        <taxon>Myxococcales</taxon>
        <taxon>Cystobacterineae</taxon>
        <taxon>Myxococcaceae</taxon>
        <taxon>Myxococcus</taxon>
    </lineage>
</organism>
<keyword evidence="2" id="KW-1185">Reference proteome</keyword>
<evidence type="ECO:0000313" key="1">
    <source>
        <dbReference type="EMBL" id="QSQ18367.1"/>
    </source>
</evidence>
<protein>
    <submittedName>
        <fullName evidence="1">DUF1615 domain-containing protein</fullName>
    </submittedName>
</protein>